<evidence type="ECO:0000259" key="9">
    <source>
        <dbReference type="PROSITE" id="PS51293"/>
    </source>
</evidence>
<feature type="compositionally biased region" description="Low complexity" evidence="6">
    <location>
        <begin position="1172"/>
        <end position="1222"/>
    </location>
</feature>
<organism evidence="11 12">
    <name type="scientific">Anopheles albimanus</name>
    <name type="common">New world malaria mosquito</name>
    <dbReference type="NCBI Taxonomy" id="7167"/>
    <lineage>
        <taxon>Eukaryota</taxon>
        <taxon>Metazoa</taxon>
        <taxon>Ecdysozoa</taxon>
        <taxon>Arthropoda</taxon>
        <taxon>Hexapoda</taxon>
        <taxon>Insecta</taxon>
        <taxon>Pterygota</taxon>
        <taxon>Neoptera</taxon>
        <taxon>Endopterygota</taxon>
        <taxon>Diptera</taxon>
        <taxon>Nematocera</taxon>
        <taxon>Culicoidea</taxon>
        <taxon>Culicidae</taxon>
        <taxon>Anophelinae</taxon>
        <taxon>Anopheles</taxon>
    </lineage>
</organism>
<evidence type="ECO:0000256" key="4">
    <source>
        <dbReference type="ARBA" id="ARBA00023242"/>
    </source>
</evidence>
<feature type="compositionally biased region" description="Low complexity" evidence="6">
    <location>
        <begin position="873"/>
        <end position="896"/>
    </location>
</feature>
<protein>
    <recommendedName>
        <fullName evidence="13">Chromatin remodeling factor subunit</fullName>
    </recommendedName>
</protein>
<dbReference type="FunFam" id="1.10.10.60:FF:000014">
    <property type="entry name" value="SWI/SNF complex subunit SMARCC2 isoform C"/>
    <property type="match status" value="1"/>
</dbReference>
<dbReference type="Gene3D" id="1.10.10.10">
    <property type="entry name" value="Winged helix-like DNA-binding domain superfamily/Winged helix DNA-binding domain"/>
    <property type="match status" value="1"/>
</dbReference>
<feature type="compositionally biased region" description="Low complexity" evidence="6">
    <location>
        <begin position="1055"/>
        <end position="1077"/>
    </location>
</feature>
<dbReference type="InterPro" id="IPR007526">
    <property type="entry name" value="SWIRM"/>
</dbReference>
<dbReference type="InterPro" id="IPR049898">
    <property type="entry name" value="MARR_BRCT_CHROMO"/>
</dbReference>
<feature type="compositionally biased region" description="Low complexity" evidence="6">
    <location>
        <begin position="933"/>
        <end position="980"/>
    </location>
</feature>
<dbReference type="InterPro" id="IPR001005">
    <property type="entry name" value="SANT/Myb"/>
</dbReference>
<feature type="compositionally biased region" description="Polar residues" evidence="6">
    <location>
        <begin position="442"/>
        <end position="454"/>
    </location>
</feature>
<feature type="region of interest" description="Disordered" evidence="6">
    <location>
        <begin position="849"/>
        <end position="1000"/>
    </location>
</feature>
<dbReference type="SUPFAM" id="SSF46689">
    <property type="entry name" value="Homeodomain-like"/>
    <property type="match status" value="2"/>
</dbReference>
<dbReference type="Pfam" id="PF16498">
    <property type="entry name" value="SWIRM-assoc_3"/>
    <property type="match status" value="1"/>
</dbReference>
<dbReference type="FunFam" id="1.10.10.10:FF:000020">
    <property type="entry name" value="SWI/SNF complex subunit SMARCC2 isoform c"/>
    <property type="match status" value="1"/>
</dbReference>
<feature type="region of interest" description="Disordered" evidence="6">
    <location>
        <begin position="266"/>
        <end position="458"/>
    </location>
</feature>
<evidence type="ECO:0000259" key="7">
    <source>
        <dbReference type="PROSITE" id="PS50090"/>
    </source>
</evidence>
<keyword evidence="12" id="KW-1185">Reference proteome</keyword>
<feature type="compositionally biased region" description="Basic and acidic residues" evidence="6">
    <location>
        <begin position="981"/>
        <end position="990"/>
    </location>
</feature>
<dbReference type="InterPro" id="IPR036388">
    <property type="entry name" value="WH-like_DNA-bd_sf"/>
</dbReference>
<dbReference type="Gene3D" id="1.10.10.60">
    <property type="entry name" value="Homeodomain-like"/>
    <property type="match status" value="1"/>
</dbReference>
<comment type="similarity">
    <text evidence="5">Belongs to the SMARCC family.</text>
</comment>
<keyword evidence="4" id="KW-0539">Nucleus</keyword>
<proteinExistence type="inferred from homology"/>
<dbReference type="EnsemblMetazoa" id="AALB003438-RA">
    <property type="protein sequence ID" value="AALB003438-PA"/>
    <property type="gene ID" value="AALB003438"/>
</dbReference>
<feature type="region of interest" description="Disordered" evidence="6">
    <location>
        <begin position="1035"/>
        <end position="1302"/>
    </location>
</feature>
<reference evidence="11" key="2">
    <citation type="submission" date="2022-08" db="UniProtKB">
        <authorList>
            <consortium name="EnsemblMetazoa"/>
        </authorList>
    </citation>
    <scope>IDENTIFICATION</scope>
    <source>
        <strain evidence="11">STECLA/ALBI9_A</strain>
    </source>
</reference>
<evidence type="ECO:0000256" key="1">
    <source>
        <dbReference type="ARBA" id="ARBA00004123"/>
    </source>
</evidence>
<keyword evidence="3" id="KW-0804">Transcription</keyword>
<dbReference type="PROSITE" id="PS50934">
    <property type="entry name" value="SWIRM"/>
    <property type="match status" value="1"/>
</dbReference>
<dbReference type="PROSITE" id="PS51293">
    <property type="entry name" value="SANT"/>
    <property type="match status" value="1"/>
</dbReference>
<dbReference type="PANTHER" id="PTHR15381:SF1">
    <property type="entry name" value="CHONDROITIN SULFATE PROTEOGLYCAN 5"/>
    <property type="match status" value="1"/>
</dbReference>
<evidence type="ECO:0008006" key="13">
    <source>
        <dbReference type="Google" id="ProtNLM"/>
    </source>
</evidence>
<evidence type="ECO:0000313" key="11">
    <source>
        <dbReference type="EnsemblMetazoa" id="AALB003438-PA"/>
    </source>
</evidence>
<dbReference type="InterPro" id="IPR036420">
    <property type="entry name" value="BRCT_dom_sf"/>
</dbReference>
<dbReference type="InterPro" id="IPR032448">
    <property type="entry name" value="SWIRM-assoc"/>
</dbReference>
<feature type="domain" description="SWIRM" evidence="8">
    <location>
        <begin position="473"/>
        <end position="570"/>
    </location>
</feature>
<evidence type="ECO:0000256" key="5">
    <source>
        <dbReference type="ARBA" id="ARBA00049655"/>
    </source>
</evidence>
<dbReference type="GO" id="GO:0048858">
    <property type="term" value="P:cell projection morphogenesis"/>
    <property type="evidence" value="ECO:0007669"/>
    <property type="project" value="TreeGrafter"/>
</dbReference>
<dbReference type="InterPro" id="IPR017884">
    <property type="entry name" value="SANT_dom"/>
</dbReference>
<dbReference type="InterPro" id="IPR032450">
    <property type="entry name" value="SMARCC_N"/>
</dbReference>
<dbReference type="GO" id="GO:0045202">
    <property type="term" value="C:synapse"/>
    <property type="evidence" value="ECO:0007669"/>
    <property type="project" value="TreeGrafter"/>
</dbReference>
<dbReference type="PROSITE" id="PS52032">
    <property type="entry name" value="MARR_BRCT_CHROMO"/>
    <property type="match status" value="1"/>
</dbReference>
<accession>A0A182FAB0</accession>
<dbReference type="Proteomes" id="UP000069272">
    <property type="component" value="Chromosome 2R"/>
</dbReference>
<feature type="compositionally biased region" description="Basic and acidic residues" evidence="6">
    <location>
        <begin position="857"/>
        <end position="871"/>
    </location>
</feature>
<feature type="domain" description="SANT" evidence="9">
    <location>
        <begin position="708"/>
        <end position="759"/>
    </location>
</feature>
<dbReference type="STRING" id="7167.A0A182FAB0"/>
<dbReference type="VEuPathDB" id="VectorBase:AALB20_036595"/>
<dbReference type="SMART" id="SM00717">
    <property type="entry name" value="SANT"/>
    <property type="match status" value="1"/>
</dbReference>
<dbReference type="PANTHER" id="PTHR15381">
    <property type="entry name" value="CHONDROITIN SULFATE PROTEOGLYCAN 5 -RELATED"/>
    <property type="match status" value="1"/>
</dbReference>
<dbReference type="Pfam" id="PF16496">
    <property type="entry name" value="SWIRM-assoc_2"/>
    <property type="match status" value="1"/>
</dbReference>
<feature type="compositionally biased region" description="Basic residues" evidence="6">
    <location>
        <begin position="295"/>
        <end position="305"/>
    </location>
</feature>
<feature type="compositionally biased region" description="Gly residues" evidence="6">
    <location>
        <begin position="405"/>
        <end position="438"/>
    </location>
</feature>
<dbReference type="GO" id="GO:0016514">
    <property type="term" value="C:SWI/SNF complex"/>
    <property type="evidence" value="ECO:0007669"/>
    <property type="project" value="UniProtKB-ARBA"/>
</dbReference>
<dbReference type="PROSITE" id="PS50090">
    <property type="entry name" value="MYB_LIKE"/>
    <property type="match status" value="1"/>
</dbReference>
<evidence type="ECO:0000256" key="6">
    <source>
        <dbReference type="SAM" id="MobiDB-lite"/>
    </source>
</evidence>
<sequence>MVSLGPKKDGNPNAEFFTAPETLQGFETVRLWLQKHCKKNLAPDPPTKESLAHLIIQFIQYQEAKLGKNSQDPPTTRLPIRYFMDFKPGGALCHILSTMYRYKAEQRWRKFDFTVNKNPMRKDPIGQMVLDIETALIEAECMRLPMVYIRPEVDRATASKINDIVTNHQGEITNDEEEATHIIYPVIDPLPEDYARPMFRRDKHVMIHWYYFPESYDTWVPNTFDLPDNIPESPPSPAERWRVSASWVIDLDDYNEWMSEEDYEVDEQGRKKVHPHRLGVEDLMSTSGVEDKVKKTPKVVKRKRSPSPAAKGGGKRKSYRSPAAFQKKARADDEESEDLTKDMDDPLPETNITEVKASAAGASSSASGGPATPQPKRDPDMMPMKYATVTDLDEEMERSASGDRAPGGTGATPGVGGGAGSGGAGSGAGGGGGGGGGDDSQAGKTSDSSNTQDFPQGKEADLEDNVTEQTHHIIVPSYSAWFDYNSIHVVEKRALPEFFNGKNKSKTPEIFMAYRNFMIDTYRLNPTEYLTSTACRRNLAGDVCAIMRVHAFLEQWGLINYQIDADSRPTPMGPPPTSHFHVLSDTPSGLQPINPPKTAQPSAAKTLLDLDKKPLVEKKDLLDPMAPGGALGAGGPPGAPGGPPGAGGPVPPGAAAPGLGAPGMIGSDGIKMEPGSTIPSADPNGQFGLRLDQYAKKPAAMRNKTAASMTREWSEQETLLLLEGLEMYKDDWNKVCEHVGSRTQDECILHFLRLPIEDPYLEDDNTFLGPLSYQPIPFSKAGNPIMSTVAFLASVVDPRIAASAAKAAMEEFAAIKDEVPATMMDAHLKNVEKSSFGGKFDPYAGLANSGIAGTGPAEKEKEAEEGKEGENKSPAAVAPAAGGAAASGTSPAAATTTDVEMKDVSKKEDTADKEKATEEPTKAATESADGSPASSGEAAKTAGTATTAEAGAAGSPSAAATGTAAAPTTSDGASPSAAAAAKEKDGKDAPGEAGTATAASGTVAVAKENGAADPKLFNEGNLQAAAAAALAAAAVKAKHLAAVEEHAQKPPPTPSIAGGPAAATATAAPPGTPIPGSNSSSQPPAPAAAPAAAAAGPTVSLALANQHPAVSGGPHNPTSIHPPVPASNGIPPSSIHPPPSSTNPSIDGTTTATSGMPPVGGPPHLQHHHHPAAVTAPSAAPAASPSPAAAGPTTGDPSTVSGAPAAEQAPPAGTVVPPAVAGHPLHPHPAHDQPGQPSAVNQPAAVASPEGAADRASASETTPPASVPEGTGQETVSSDGATPPPAMATTTAAPSNPPPSAS</sequence>
<dbReference type="SUPFAM" id="SSF52113">
    <property type="entry name" value="BRCT domain"/>
    <property type="match status" value="1"/>
</dbReference>
<dbReference type="Pfam" id="PF00249">
    <property type="entry name" value="Myb_DNA-binding"/>
    <property type="match status" value="1"/>
</dbReference>
<keyword evidence="2" id="KW-0805">Transcription regulation</keyword>
<feature type="domain" description="Chromo" evidence="10">
    <location>
        <begin position="2"/>
        <end position="280"/>
    </location>
</feature>
<dbReference type="VEuPathDB" id="VectorBase:AALB003438"/>
<feature type="compositionally biased region" description="Low complexity" evidence="6">
    <location>
        <begin position="991"/>
        <end position="1000"/>
    </location>
</feature>
<evidence type="ECO:0000256" key="3">
    <source>
        <dbReference type="ARBA" id="ARBA00023163"/>
    </source>
</evidence>
<evidence type="ECO:0000256" key="2">
    <source>
        <dbReference type="ARBA" id="ARBA00023015"/>
    </source>
</evidence>
<feature type="domain" description="Myb-like" evidence="7">
    <location>
        <begin position="713"/>
        <end position="755"/>
    </location>
</feature>
<feature type="compositionally biased region" description="Basic and acidic residues" evidence="6">
    <location>
        <begin position="899"/>
        <end position="921"/>
    </location>
</feature>
<feature type="compositionally biased region" description="Low complexity" evidence="6">
    <location>
        <begin position="357"/>
        <end position="369"/>
    </location>
</feature>
<evidence type="ECO:0000313" key="12">
    <source>
        <dbReference type="Proteomes" id="UP000069272"/>
    </source>
</evidence>
<name>A0A182FAB0_ANOAL</name>
<feature type="region of interest" description="Disordered" evidence="6">
    <location>
        <begin position="622"/>
        <end position="687"/>
    </location>
</feature>
<evidence type="ECO:0000259" key="8">
    <source>
        <dbReference type="PROSITE" id="PS50934"/>
    </source>
</evidence>
<reference evidence="11 12" key="1">
    <citation type="journal article" date="2017" name="G3 (Bethesda)">
        <title>The Physical Genome Mapping of Anopheles albimanus Corrected Scaffold Misassemblies and Identified Interarm Rearrangements in Genus Anopheles.</title>
        <authorList>
            <person name="Artemov G.N."/>
            <person name="Peery A.N."/>
            <person name="Jiang X."/>
            <person name="Tu Z."/>
            <person name="Stegniy V.N."/>
            <person name="Sharakhova M.V."/>
            <person name="Sharakhov I.V."/>
        </authorList>
    </citation>
    <scope>NUCLEOTIDE SEQUENCE [LARGE SCALE GENOMIC DNA]</scope>
    <source>
        <strain evidence="11 12">ALBI9_A</strain>
    </source>
</reference>
<dbReference type="InterPro" id="IPR009057">
    <property type="entry name" value="Homeodomain-like_sf"/>
</dbReference>
<comment type="subcellular location">
    <subcellularLocation>
        <location evidence="1">Nucleus</location>
    </subcellularLocation>
</comment>
<dbReference type="Pfam" id="PF04433">
    <property type="entry name" value="SWIRM"/>
    <property type="match status" value="1"/>
</dbReference>
<evidence type="ECO:0000259" key="10">
    <source>
        <dbReference type="PROSITE" id="PS52032"/>
    </source>
</evidence>